<accession>A0ABQ4ZNW0</accession>
<sequence length="355" mass="40923">MIFQRGISGIRCQRCPSRSTKGRVGDLVLPLCVLQDEKAALSDPEFNKWLEALNMEMQSIKDNQVWVLVDLPPNGQTVRSKWLFKKKTDMDGNVHTFKVRLVAKDLGEATYILGIKIICDRSKRLIDLSQSAYLEKILKKFWMENSKKRYTPLIEKADYRKSQGAKTPTEYIAAAEASMEAVWMRKFIVGLGGAVPLNKRPMEMLCDNEPTIAIANDPGILKGARHFQMKYHYIREVIQEREIFLKKIHTYDNVANPFTKPMPFNKHYEHAMVIGIVPASISGSIDDVARLFINVSYLDNYFQHGDLCEEVSNFVKESKDVVMEVERLSCKDVAKETIRLLRREQKRDLYKMTHL</sequence>
<evidence type="ECO:0000313" key="2">
    <source>
        <dbReference type="Proteomes" id="UP001151760"/>
    </source>
</evidence>
<gene>
    <name evidence="1" type="ORF">Tco_0774569</name>
</gene>
<evidence type="ECO:0000313" key="1">
    <source>
        <dbReference type="EMBL" id="GJS91933.1"/>
    </source>
</evidence>
<organism evidence="1 2">
    <name type="scientific">Tanacetum coccineum</name>
    <dbReference type="NCBI Taxonomy" id="301880"/>
    <lineage>
        <taxon>Eukaryota</taxon>
        <taxon>Viridiplantae</taxon>
        <taxon>Streptophyta</taxon>
        <taxon>Embryophyta</taxon>
        <taxon>Tracheophyta</taxon>
        <taxon>Spermatophyta</taxon>
        <taxon>Magnoliopsida</taxon>
        <taxon>eudicotyledons</taxon>
        <taxon>Gunneridae</taxon>
        <taxon>Pentapetalae</taxon>
        <taxon>asterids</taxon>
        <taxon>campanulids</taxon>
        <taxon>Asterales</taxon>
        <taxon>Asteraceae</taxon>
        <taxon>Asteroideae</taxon>
        <taxon>Anthemideae</taxon>
        <taxon>Anthemidinae</taxon>
        <taxon>Tanacetum</taxon>
    </lineage>
</organism>
<reference evidence="1" key="2">
    <citation type="submission" date="2022-01" db="EMBL/GenBank/DDBJ databases">
        <authorList>
            <person name="Yamashiro T."/>
            <person name="Shiraishi A."/>
            <person name="Satake H."/>
            <person name="Nakayama K."/>
        </authorList>
    </citation>
    <scope>NUCLEOTIDE SEQUENCE</scope>
</reference>
<evidence type="ECO:0008006" key="3">
    <source>
        <dbReference type="Google" id="ProtNLM"/>
    </source>
</evidence>
<dbReference type="EMBL" id="BQNB010011544">
    <property type="protein sequence ID" value="GJS91933.1"/>
    <property type="molecule type" value="Genomic_DNA"/>
</dbReference>
<proteinExistence type="predicted"/>
<reference evidence="1" key="1">
    <citation type="journal article" date="2022" name="Int. J. Mol. Sci.">
        <title>Draft Genome of Tanacetum Coccineum: Genomic Comparison of Closely Related Tanacetum-Family Plants.</title>
        <authorList>
            <person name="Yamashiro T."/>
            <person name="Shiraishi A."/>
            <person name="Nakayama K."/>
            <person name="Satake H."/>
        </authorList>
    </citation>
    <scope>NUCLEOTIDE SEQUENCE</scope>
</reference>
<keyword evidence="2" id="KW-1185">Reference proteome</keyword>
<protein>
    <recommendedName>
        <fullName evidence="3">Reverse transcriptase Ty1/copia-type domain-containing protein</fullName>
    </recommendedName>
</protein>
<dbReference type="CDD" id="cd09272">
    <property type="entry name" value="RNase_HI_RT_Ty1"/>
    <property type="match status" value="1"/>
</dbReference>
<dbReference type="Proteomes" id="UP001151760">
    <property type="component" value="Unassembled WGS sequence"/>
</dbReference>
<name>A0ABQ4ZNW0_9ASTR</name>
<comment type="caution">
    <text evidence="1">The sequence shown here is derived from an EMBL/GenBank/DDBJ whole genome shotgun (WGS) entry which is preliminary data.</text>
</comment>